<reference evidence="2" key="1">
    <citation type="submission" date="2023-08" db="EMBL/GenBank/DDBJ databases">
        <authorList>
            <person name="Audoor S."/>
            <person name="Bilcke G."/>
        </authorList>
    </citation>
    <scope>NUCLEOTIDE SEQUENCE</scope>
</reference>
<gene>
    <name evidence="2" type="ORF">CYCCA115_LOCUS18282</name>
</gene>
<evidence type="ECO:0000313" key="3">
    <source>
        <dbReference type="Proteomes" id="UP001295423"/>
    </source>
</evidence>
<dbReference type="AlphaFoldDB" id="A0AAD2G220"/>
<feature type="signal peptide" evidence="1">
    <location>
        <begin position="1"/>
        <end position="20"/>
    </location>
</feature>
<dbReference type="EMBL" id="CAKOGP040002025">
    <property type="protein sequence ID" value="CAJ1959863.1"/>
    <property type="molecule type" value="Genomic_DNA"/>
</dbReference>
<feature type="chain" id="PRO_5042235689" evidence="1">
    <location>
        <begin position="21"/>
        <end position="249"/>
    </location>
</feature>
<evidence type="ECO:0000256" key="1">
    <source>
        <dbReference type="SAM" id="SignalP"/>
    </source>
</evidence>
<accession>A0AAD2G220</accession>
<name>A0AAD2G220_9STRA</name>
<organism evidence="2 3">
    <name type="scientific">Cylindrotheca closterium</name>
    <dbReference type="NCBI Taxonomy" id="2856"/>
    <lineage>
        <taxon>Eukaryota</taxon>
        <taxon>Sar</taxon>
        <taxon>Stramenopiles</taxon>
        <taxon>Ochrophyta</taxon>
        <taxon>Bacillariophyta</taxon>
        <taxon>Bacillariophyceae</taxon>
        <taxon>Bacillariophycidae</taxon>
        <taxon>Bacillariales</taxon>
        <taxon>Bacillariaceae</taxon>
        <taxon>Cylindrotheca</taxon>
    </lineage>
</organism>
<keyword evidence="3" id="KW-1185">Reference proteome</keyword>
<protein>
    <submittedName>
        <fullName evidence="2">Uncharacterized protein</fullName>
    </submittedName>
</protein>
<dbReference type="Proteomes" id="UP001295423">
    <property type="component" value="Unassembled WGS sequence"/>
</dbReference>
<proteinExistence type="predicted"/>
<keyword evidence="1" id="KW-0732">Signal</keyword>
<comment type="caution">
    <text evidence="2">The sequence shown here is derived from an EMBL/GenBank/DDBJ whole genome shotgun (WGS) entry which is preliminary data.</text>
</comment>
<sequence length="249" mass="27449">MFHLSQIVLACLLVSQSTLGFSPNGTLRTVSTLNSLSSSSETTQALYAPSARDEKYGSNIAQYLVDLHDSKATFNFCGGMMFQLALTDKLRDYLGEVAASSTKNKDQQPVIFPATIPRMSGTPEYSRTSLADNVHIFHGREIRQVENAEGGMGMVLQLSLADGDDPQGWTSAEIKGYDGWGHDSGRDWRNGVRLVQEGYKSFQENFGKNAFALHHRFYLHMDQGDSMWLSAEDGCEGTPQESASSIFLL</sequence>
<evidence type="ECO:0000313" key="2">
    <source>
        <dbReference type="EMBL" id="CAJ1959863.1"/>
    </source>
</evidence>